<dbReference type="InterPro" id="IPR027417">
    <property type="entry name" value="P-loop_NTPase"/>
</dbReference>
<reference evidence="4 5" key="1">
    <citation type="submission" date="2024-09" db="EMBL/GenBank/DDBJ databases">
        <authorList>
            <person name="Sun Q."/>
            <person name="Mori K."/>
        </authorList>
    </citation>
    <scope>NUCLEOTIDE SEQUENCE [LARGE SCALE GENOMIC DNA]</scope>
    <source>
        <strain evidence="4 5">JCM 3307</strain>
    </source>
</reference>
<keyword evidence="5" id="KW-1185">Reference proteome</keyword>
<name>A0ABV5MSB3_9ACTN</name>
<feature type="transmembrane region" description="Helical" evidence="2">
    <location>
        <begin position="680"/>
        <end position="705"/>
    </location>
</feature>
<feature type="transmembrane region" description="Helical" evidence="2">
    <location>
        <begin position="647"/>
        <end position="668"/>
    </location>
</feature>
<evidence type="ECO:0000256" key="2">
    <source>
        <dbReference type="SAM" id="Phobius"/>
    </source>
</evidence>
<evidence type="ECO:0000256" key="1">
    <source>
        <dbReference type="SAM" id="MobiDB-lite"/>
    </source>
</evidence>
<protein>
    <submittedName>
        <fullName evidence="4">Trypsin-like peptidase domain-containing protein</fullName>
    </submittedName>
</protein>
<feature type="transmembrane region" description="Helical" evidence="2">
    <location>
        <begin position="726"/>
        <end position="750"/>
    </location>
</feature>
<dbReference type="InterPro" id="IPR007111">
    <property type="entry name" value="NACHT_NTPase"/>
</dbReference>
<keyword evidence="2" id="KW-0812">Transmembrane</keyword>
<dbReference type="Proteomes" id="UP001589608">
    <property type="component" value="Unassembled WGS sequence"/>
</dbReference>
<feature type="transmembrane region" description="Helical" evidence="2">
    <location>
        <begin position="756"/>
        <end position="778"/>
    </location>
</feature>
<gene>
    <name evidence="4" type="ORF">ACFFTR_52660</name>
</gene>
<dbReference type="SUPFAM" id="SSF50494">
    <property type="entry name" value="Trypsin-like serine proteases"/>
    <property type="match status" value="1"/>
</dbReference>
<dbReference type="EMBL" id="JBHMCA010000090">
    <property type="protein sequence ID" value="MFB9451769.1"/>
    <property type="molecule type" value="Genomic_DNA"/>
</dbReference>
<dbReference type="PROSITE" id="PS50837">
    <property type="entry name" value="NACHT"/>
    <property type="match status" value="1"/>
</dbReference>
<organism evidence="4 5">
    <name type="scientific">Dactylosporangium vinaceum</name>
    <dbReference type="NCBI Taxonomy" id="53362"/>
    <lineage>
        <taxon>Bacteria</taxon>
        <taxon>Bacillati</taxon>
        <taxon>Actinomycetota</taxon>
        <taxon>Actinomycetes</taxon>
        <taxon>Micromonosporales</taxon>
        <taxon>Micromonosporaceae</taxon>
        <taxon>Dactylosporangium</taxon>
    </lineage>
</organism>
<feature type="transmembrane region" description="Helical" evidence="2">
    <location>
        <begin position="608"/>
        <end position="627"/>
    </location>
</feature>
<dbReference type="Pfam" id="PF05729">
    <property type="entry name" value="NACHT"/>
    <property type="match status" value="1"/>
</dbReference>
<sequence>MDGSRIAQVRVTRDRTVHFGSGYRVTTGTVLTCAHVLADASAVDVLLDPGGPDERSVPARVPWRDDANDVAVLAIDTDASPLPGLAPCEYGRLPDQHAVLAVTAAGYPRWKRRDGGGTVYRDLHVAAGQVDTLANRRSGRLEITVPPPLESPDPAISPWEGMSGAAVLAEDRVVGVVIEHHRAESAGRLTAVRIERALHAAGARRAELATLLGLPDAADPPAIPPAAAADSLGDIGQEFAALVQAQLTQELERLQVYRPYPLPVQWQPESGGDIRATYRRTPSGRLVILGEPGSGKSVLALRLAQALLEQRRPADPIPVVFALRTWNPRTTDRRQWLAATLAEQYPTLAAQSRWHHSVARELVNRDRILPILDGLDEMAPDLRAAAAARLPDTGPVIVTSTPTAYRDAVHTAGPPPRTTEITVTGVAATELAHYLSSAGPGPWAPVVERLTGPEPAAAAVRDALHTPLAIALAREIYRIRDPAQLFATAAAGGAAAVQRHLLNVFIPTVYAEPLHGAQLHMRRTPRPWHAGDDEDTVHLRRQVQTLARLAGHRRSRGAIAWWLLVATVPRGFRALVTGAVYGFAALTAALLAAQVYTWTGGDAGALHTGWTAAALTAMATAIGAAQAARDTTVPAPVHTRLRIRGRVWRTLGMFILAALFTKTLLFPVKLAALATGHTDLLAVTVVLSWGIGIAFASTFVLRGLIEVPLDLRAVPSPPASLAASRRSLLLTAAIVLVSTGLGIGGILILAFHQAQFGLMVAAFAAPIRLAVAVMSTAYGRFCLVTRPYFALTGRLPWRMLDFLDDALCRGVLRQSGPMYLFRNERLRQAALDDPVLPRQHGHDQASYAELNRSEPPRA</sequence>
<dbReference type="RefSeq" id="WP_223104018.1">
    <property type="nucleotide sequence ID" value="NZ_CP061913.1"/>
</dbReference>
<dbReference type="Gene3D" id="2.40.10.120">
    <property type="match status" value="1"/>
</dbReference>
<evidence type="ECO:0000259" key="3">
    <source>
        <dbReference type="PROSITE" id="PS50837"/>
    </source>
</evidence>
<dbReference type="Gene3D" id="3.40.50.300">
    <property type="entry name" value="P-loop containing nucleotide triphosphate hydrolases"/>
    <property type="match status" value="1"/>
</dbReference>
<dbReference type="InterPro" id="IPR009003">
    <property type="entry name" value="Peptidase_S1_PA"/>
</dbReference>
<dbReference type="Pfam" id="PF13365">
    <property type="entry name" value="Trypsin_2"/>
    <property type="match status" value="1"/>
</dbReference>
<feature type="region of interest" description="Disordered" evidence="1">
    <location>
        <begin position="837"/>
        <end position="858"/>
    </location>
</feature>
<keyword evidence="2" id="KW-1133">Transmembrane helix</keyword>
<feature type="domain" description="NACHT" evidence="3">
    <location>
        <begin position="284"/>
        <end position="390"/>
    </location>
</feature>
<keyword evidence="2" id="KW-0472">Membrane</keyword>
<feature type="transmembrane region" description="Helical" evidence="2">
    <location>
        <begin position="574"/>
        <end position="596"/>
    </location>
</feature>
<accession>A0ABV5MSB3</accession>
<evidence type="ECO:0000313" key="4">
    <source>
        <dbReference type="EMBL" id="MFB9451769.1"/>
    </source>
</evidence>
<comment type="caution">
    <text evidence="4">The sequence shown here is derived from an EMBL/GenBank/DDBJ whole genome shotgun (WGS) entry which is preliminary data.</text>
</comment>
<evidence type="ECO:0000313" key="5">
    <source>
        <dbReference type="Proteomes" id="UP001589608"/>
    </source>
</evidence>
<dbReference type="SUPFAM" id="SSF52540">
    <property type="entry name" value="P-loop containing nucleoside triphosphate hydrolases"/>
    <property type="match status" value="1"/>
</dbReference>
<proteinExistence type="predicted"/>